<accession>A0A7U2FEY4</accession>
<reference evidence="3" key="1">
    <citation type="journal article" date="2021" name="BMC Genomics">
        <title>Chromosome-level genome assembly and manually-curated proteome of model necrotroph Parastagonospora nodorum Sn15 reveals a genome-wide trove of candidate effector homologs, and redundancy of virulence-related functions within an accessory chromosome.</title>
        <authorList>
            <person name="Bertazzoni S."/>
            <person name="Jones D.A.B."/>
            <person name="Phan H.T."/>
            <person name="Tan K.-C."/>
            <person name="Hane J.K."/>
        </authorList>
    </citation>
    <scope>NUCLEOTIDE SEQUENCE [LARGE SCALE GENOMIC DNA]</scope>
    <source>
        <strain evidence="3">SN15 / ATCC MYA-4574 / FGSC 10173)</strain>
    </source>
</reference>
<evidence type="ECO:0000313" key="3">
    <source>
        <dbReference type="Proteomes" id="UP000663193"/>
    </source>
</evidence>
<sequence>MIESTRSVYLKGSVCEQAKGKLIDARPTSKRVVRLMCLLTKTLNSVAMHMPHSARVNETEGETKRSMNNESQTWLHRRPKASRVGEDNSRACSSDRTSGQC</sequence>
<organism evidence="2 3">
    <name type="scientific">Phaeosphaeria nodorum (strain SN15 / ATCC MYA-4574 / FGSC 10173)</name>
    <name type="common">Glume blotch fungus</name>
    <name type="synonym">Parastagonospora nodorum</name>
    <dbReference type="NCBI Taxonomy" id="321614"/>
    <lineage>
        <taxon>Eukaryota</taxon>
        <taxon>Fungi</taxon>
        <taxon>Dikarya</taxon>
        <taxon>Ascomycota</taxon>
        <taxon>Pezizomycotina</taxon>
        <taxon>Dothideomycetes</taxon>
        <taxon>Pleosporomycetidae</taxon>
        <taxon>Pleosporales</taxon>
        <taxon>Pleosporineae</taxon>
        <taxon>Phaeosphaeriaceae</taxon>
        <taxon>Parastagonospora</taxon>
    </lineage>
</organism>
<gene>
    <name evidence="2" type="ORF">JI435_142160</name>
</gene>
<dbReference type="Proteomes" id="UP000663193">
    <property type="component" value="Chromosome 14"/>
</dbReference>
<dbReference type="AlphaFoldDB" id="A0A7U2FEY4"/>
<name>A0A7U2FEY4_PHANO</name>
<feature type="compositionally biased region" description="Polar residues" evidence="1">
    <location>
        <begin position="90"/>
        <end position="101"/>
    </location>
</feature>
<evidence type="ECO:0000313" key="2">
    <source>
        <dbReference type="EMBL" id="QRD02994.1"/>
    </source>
</evidence>
<evidence type="ECO:0000256" key="1">
    <source>
        <dbReference type="SAM" id="MobiDB-lite"/>
    </source>
</evidence>
<protein>
    <submittedName>
        <fullName evidence="2">Uncharacterized protein</fullName>
    </submittedName>
</protein>
<feature type="region of interest" description="Disordered" evidence="1">
    <location>
        <begin position="50"/>
        <end position="101"/>
    </location>
</feature>
<feature type="compositionally biased region" description="Basic and acidic residues" evidence="1">
    <location>
        <begin position="55"/>
        <end position="67"/>
    </location>
</feature>
<dbReference type="EMBL" id="CP069036">
    <property type="protein sequence ID" value="QRD02994.1"/>
    <property type="molecule type" value="Genomic_DNA"/>
</dbReference>
<keyword evidence="3" id="KW-1185">Reference proteome</keyword>
<proteinExistence type="predicted"/>
<dbReference type="VEuPathDB" id="FungiDB:JI435_142160"/>